<keyword evidence="1" id="KW-0472">Membrane</keyword>
<keyword evidence="3" id="KW-1185">Reference proteome</keyword>
<accession>A0A420VDM4</accession>
<name>A0A420VDM4_9BACI</name>
<evidence type="ECO:0000313" key="3">
    <source>
        <dbReference type="Proteomes" id="UP000286235"/>
    </source>
</evidence>
<keyword evidence="1" id="KW-0812">Transmembrane</keyword>
<organism evidence="2 3">
    <name type="scientific">Caldibacillus debilis GB1</name>
    <dbReference type="NCBI Taxonomy" id="1339248"/>
    <lineage>
        <taxon>Bacteria</taxon>
        <taxon>Bacillati</taxon>
        <taxon>Bacillota</taxon>
        <taxon>Bacilli</taxon>
        <taxon>Bacillales</taxon>
        <taxon>Bacillaceae</taxon>
        <taxon>Caldibacillus</taxon>
    </lineage>
</organism>
<gene>
    <name evidence="2" type="ORF">Cdeb_01235</name>
</gene>
<protein>
    <submittedName>
        <fullName evidence="2">Uncharacterized protein</fullName>
    </submittedName>
</protein>
<feature type="transmembrane region" description="Helical" evidence="1">
    <location>
        <begin position="47"/>
        <end position="68"/>
    </location>
</feature>
<reference evidence="2 3" key="1">
    <citation type="submission" date="2013-12" db="EMBL/GenBank/DDBJ databases">
        <title>Genome and proteome characterization of Caldibacillus debilis GB1 derived from a cellulolytic aero-tolerant co-culture.</title>
        <authorList>
            <person name="Wushke S.T."/>
            <person name="Zhang X."/>
            <person name="Fristensky B."/>
            <person name="Wilkins J.A."/>
            <person name="Levin D.B."/>
            <person name="Sparling R."/>
        </authorList>
    </citation>
    <scope>NUCLEOTIDE SEQUENCE [LARGE SCALE GENOMIC DNA]</scope>
    <source>
        <strain evidence="2 3">GB1</strain>
    </source>
</reference>
<dbReference type="Proteomes" id="UP000286235">
    <property type="component" value="Unassembled WGS sequence"/>
</dbReference>
<evidence type="ECO:0000256" key="1">
    <source>
        <dbReference type="SAM" id="Phobius"/>
    </source>
</evidence>
<dbReference type="AlphaFoldDB" id="A0A420VDM4"/>
<feature type="transmembrane region" description="Helical" evidence="1">
    <location>
        <begin position="12"/>
        <end position="35"/>
    </location>
</feature>
<dbReference type="EMBL" id="AZRV01000035">
    <property type="protein sequence ID" value="RKO61764.1"/>
    <property type="molecule type" value="Genomic_DNA"/>
</dbReference>
<proteinExistence type="predicted"/>
<evidence type="ECO:0000313" key="2">
    <source>
        <dbReference type="EMBL" id="RKO61764.1"/>
    </source>
</evidence>
<dbReference type="RefSeq" id="WP_120669157.1">
    <property type="nucleotide sequence ID" value="NZ_AZRV01000035.1"/>
</dbReference>
<feature type="transmembrane region" description="Helical" evidence="1">
    <location>
        <begin position="80"/>
        <end position="99"/>
    </location>
</feature>
<keyword evidence="1" id="KW-1133">Transmembrane helix</keyword>
<comment type="caution">
    <text evidence="2">The sequence shown here is derived from an EMBL/GenBank/DDBJ whole genome shotgun (WGS) entry which is preliminary data.</text>
</comment>
<sequence length="104" mass="11687">MSNQMTKNIRFTVGYFLIVSTFTIWLVLLILDYLTTAAAFSINLWKMALIGTVFAVTPFYGIGLWLGYRGDWVKNRFVPWIYVALCGASFGLVLAIYAANLMSA</sequence>